<feature type="domain" description="BIG2" evidence="2">
    <location>
        <begin position="133"/>
        <end position="213"/>
    </location>
</feature>
<dbReference type="OrthoDB" id="503324at2"/>
<protein>
    <submittedName>
        <fullName evidence="3">Bacterial surface protein</fullName>
    </submittedName>
</protein>
<evidence type="ECO:0000313" key="3">
    <source>
        <dbReference type="EMBL" id="AZN38552.1"/>
    </source>
</evidence>
<evidence type="ECO:0000259" key="2">
    <source>
        <dbReference type="SMART" id="SM00635"/>
    </source>
</evidence>
<dbReference type="InterPro" id="IPR008964">
    <property type="entry name" value="Invasin/intimin_cell_adhesion"/>
</dbReference>
<evidence type="ECO:0000256" key="1">
    <source>
        <dbReference type="SAM" id="SignalP"/>
    </source>
</evidence>
<feature type="domain" description="BIG2" evidence="2">
    <location>
        <begin position="217"/>
        <end position="300"/>
    </location>
</feature>
<name>A0A3S8ZYL0_9BACL</name>
<dbReference type="AlphaFoldDB" id="A0A3S8ZYL0"/>
<keyword evidence="1" id="KW-0732">Signal</keyword>
<proteinExistence type="predicted"/>
<dbReference type="EMBL" id="CP034437">
    <property type="protein sequence ID" value="AZN38552.1"/>
    <property type="molecule type" value="Genomic_DNA"/>
</dbReference>
<dbReference type="KEGG" id="palb:EJC50_01840"/>
<keyword evidence="4" id="KW-1185">Reference proteome</keyword>
<dbReference type="SUPFAM" id="SSF49373">
    <property type="entry name" value="Invasin/intimin cell-adhesion fragments"/>
    <property type="match status" value="4"/>
</dbReference>
<dbReference type="InterPro" id="IPR003343">
    <property type="entry name" value="Big_2"/>
</dbReference>
<accession>A0A3S8ZYL0</accession>
<dbReference type="Gene3D" id="2.60.40.1080">
    <property type="match status" value="8"/>
</dbReference>
<gene>
    <name evidence="3" type="ORF">EJC50_01840</name>
</gene>
<dbReference type="SMART" id="SM00635">
    <property type="entry name" value="BID_2"/>
    <property type="match status" value="6"/>
</dbReference>
<dbReference type="Proteomes" id="UP000272528">
    <property type="component" value="Chromosome"/>
</dbReference>
<feature type="domain" description="BIG2" evidence="2">
    <location>
        <begin position="643"/>
        <end position="723"/>
    </location>
</feature>
<dbReference type="RefSeq" id="WP_126011773.1">
    <property type="nucleotide sequence ID" value="NZ_CP034437.1"/>
</dbReference>
<feature type="domain" description="BIG2" evidence="2">
    <location>
        <begin position="559"/>
        <end position="639"/>
    </location>
</feature>
<evidence type="ECO:0000313" key="4">
    <source>
        <dbReference type="Proteomes" id="UP000272528"/>
    </source>
</evidence>
<reference evidence="4" key="1">
    <citation type="submission" date="2018-12" db="EMBL/GenBank/DDBJ databases">
        <title>Genome sequence of Peanibacillus sp.</title>
        <authorList>
            <person name="Subramani G."/>
            <person name="Srinivasan S."/>
            <person name="Kim M.K."/>
        </authorList>
    </citation>
    <scope>NUCLEOTIDE SEQUENCE [LARGE SCALE GENOMIC DNA]</scope>
    <source>
        <strain evidence="4">18JY67-1</strain>
    </source>
</reference>
<feature type="domain" description="BIG2" evidence="2">
    <location>
        <begin position="39"/>
        <end position="123"/>
    </location>
</feature>
<feature type="chain" id="PRO_5019324649" evidence="1">
    <location>
        <begin position="37"/>
        <end position="726"/>
    </location>
</feature>
<feature type="signal peptide" evidence="1">
    <location>
        <begin position="1"/>
        <end position="36"/>
    </location>
</feature>
<feature type="domain" description="BIG2" evidence="2">
    <location>
        <begin position="304"/>
        <end position="386"/>
    </location>
</feature>
<organism evidence="3 4">
    <name type="scientific">Paenibacillus albus</name>
    <dbReference type="NCBI Taxonomy" id="2495582"/>
    <lineage>
        <taxon>Bacteria</taxon>
        <taxon>Bacillati</taxon>
        <taxon>Bacillota</taxon>
        <taxon>Bacilli</taxon>
        <taxon>Bacillales</taxon>
        <taxon>Paenibacillaceae</taxon>
        <taxon>Paenibacillus</taxon>
    </lineage>
</organism>
<sequence length="726" mass="75516">MCMNKTAARGKLFRPWLTVLLAFVLTFSSFAGIANADEVVTGVSFDDAPSPAVLYVDDDTISLHLDATIQGATSMKDVTADSTWSSSNSTIVKVSGGVLTGISNGTATITASYKGYKATLSVSVKYLYDKVTLTDGSTDLPTSATVSLGDTLEYNLVGASSGQADEDVTDNATWTSSNTAVATVDDGTVTLLTAGETTILAKYKGRSDSIKLTVSSPYKSISIPMDDDLLELYTGDVPVTLEANAEGKDGSTTPVEDSATWLSSNAAVVTVSGGVVTPVGAGVATITASYLGASGTLSVVVRPSYEALRLTPKEDLHLTLQDDPVSLTAEALKGSATAEDVTTTATWNSSSVYVATVKNGVITPKGVGTTVVKATYKGISQQVNVTVYPTVTSAKSAKDTIDAFLDDTVSLPNVSAVSISGDTVDVTNLATWTSSDTDVLDKVDGKWKALKLGTATLTGTVQAKTVTVTVSVHEKPLLLTPEQTNASVVIGKEAKLPTIIVTYESGNEEDVTSLVTWKSSSANLLLKAPNMKGLQASGVTLTATYLGKSTTVRVTIEEEITKLFVDTTAITLNPNRSKSVKVTGIYKSGKSISLALKMNWTIDPETVASVKGSTFKALAEGTAKLTGTYQGKSVEISLAVVPKLKKLTASAKTLTLAPEGKESVTATAEYDTGKVTDITKTATWTSGNAKIATVTNGTITAVAKGTTVIRANYNGKSVSIRVTVKL</sequence>